<evidence type="ECO:0000256" key="7">
    <source>
        <dbReference type="SAM" id="Phobius"/>
    </source>
</evidence>
<evidence type="ECO:0000256" key="2">
    <source>
        <dbReference type="ARBA" id="ARBA00022475"/>
    </source>
</evidence>
<evidence type="ECO:0000256" key="1">
    <source>
        <dbReference type="ARBA" id="ARBA00004651"/>
    </source>
</evidence>
<name>A0A1D3UWN8_TANFO</name>
<dbReference type="InterPro" id="IPR040423">
    <property type="entry name" value="PEA_transferase"/>
</dbReference>
<dbReference type="EC" id="2.7.-.-" evidence="9"/>
<reference evidence="9 10" key="1">
    <citation type="submission" date="2016-09" db="EMBL/GenBank/DDBJ databases">
        <authorList>
            <person name="Capua I."/>
            <person name="De Benedictis P."/>
            <person name="Joannis T."/>
            <person name="Lombin L.H."/>
            <person name="Cattoli G."/>
        </authorList>
    </citation>
    <scope>NUCLEOTIDE SEQUENCE [LARGE SCALE GENOMIC DNA]</scope>
    <source>
        <strain evidence="9 10">UB20</strain>
    </source>
</reference>
<keyword evidence="5 7" id="KW-1133">Transmembrane helix</keyword>
<dbReference type="Pfam" id="PF00884">
    <property type="entry name" value="Sulfatase"/>
    <property type="match status" value="1"/>
</dbReference>
<evidence type="ECO:0000256" key="4">
    <source>
        <dbReference type="ARBA" id="ARBA00022692"/>
    </source>
</evidence>
<feature type="transmembrane region" description="Helical" evidence="7">
    <location>
        <begin position="42"/>
        <end position="62"/>
    </location>
</feature>
<keyword evidence="4 7" id="KW-0812">Transmembrane</keyword>
<dbReference type="GO" id="GO:0009244">
    <property type="term" value="P:lipopolysaccharide core region biosynthetic process"/>
    <property type="evidence" value="ECO:0007669"/>
    <property type="project" value="TreeGrafter"/>
</dbReference>
<dbReference type="RefSeq" id="WP_074450246.1">
    <property type="nucleotide sequence ID" value="NZ_FMMM01000078.1"/>
</dbReference>
<proteinExistence type="predicted"/>
<gene>
    <name evidence="9" type="primary">eptA</name>
    <name evidence="9" type="ORF">TFUB20_02490</name>
</gene>
<dbReference type="InterPro" id="IPR017850">
    <property type="entry name" value="Alkaline_phosphatase_core_sf"/>
</dbReference>
<sequence>MQKFKQHLSVWLFAGAATLFVGLAYTASDFFTAPTHALTDRLILFSQWLAILIGIFPVFYLLSINKYVFASIYPLVCVLSGVLTYFRYTTGTIFTTMIFDAALDNDHKITQELISVWLILTMIASLLAGVGFAVYRFRKLPVVPLPALHVVLAVALTIVVFQLPRIGRPMTERVPMNLYFIPQRYFAEKKTARSYREPLPGKVTAPVDKPLVVLILGESLRADHLELNGYARNTTPLLATESVVSFPNIYSPYTYTNPSIAHIMTRADSLAPERADSERSFVDLFKRCGFPTVWLGNQEPAKTYVYFMEECDRLIYGNINKSYYVFDHWTDELLLPPLDTVLPDMTDGGLVIMHTIGSHWYYNAHYTDEFRRFVPETKSRIVTANTSEEMINSYDNTVVFTDYFISCIINRLRDRKTLMIYLSDHGEALGEDGLWLHANTVDAAHNPACIVWLSDAYREAKPGMYERLLQNRNKRYHTDFLFHTILDGAGIEADILQNSQSLFASE</sequence>
<keyword evidence="3 9" id="KW-0808">Transferase</keyword>
<dbReference type="PANTHER" id="PTHR30443:SF2">
    <property type="entry name" value="PHOSPHOETHANOLAMINE TRANSFERASE EPTC"/>
    <property type="match status" value="1"/>
</dbReference>
<dbReference type="SUPFAM" id="SSF53649">
    <property type="entry name" value="Alkaline phosphatase-like"/>
    <property type="match status" value="1"/>
</dbReference>
<evidence type="ECO:0000256" key="5">
    <source>
        <dbReference type="ARBA" id="ARBA00022989"/>
    </source>
</evidence>
<evidence type="ECO:0000259" key="8">
    <source>
        <dbReference type="Pfam" id="PF00884"/>
    </source>
</evidence>
<dbReference type="EMBL" id="FMMM01000078">
    <property type="protein sequence ID" value="SCQ24413.1"/>
    <property type="molecule type" value="Genomic_DNA"/>
</dbReference>
<dbReference type="GO" id="GO:0005886">
    <property type="term" value="C:plasma membrane"/>
    <property type="evidence" value="ECO:0007669"/>
    <property type="project" value="UniProtKB-SubCell"/>
</dbReference>
<evidence type="ECO:0000256" key="3">
    <source>
        <dbReference type="ARBA" id="ARBA00022679"/>
    </source>
</evidence>
<dbReference type="InterPro" id="IPR000917">
    <property type="entry name" value="Sulfatase_N"/>
</dbReference>
<dbReference type="Proteomes" id="UP000182057">
    <property type="component" value="Unassembled WGS sequence"/>
</dbReference>
<comment type="subcellular location">
    <subcellularLocation>
        <location evidence="1">Cell membrane</location>
        <topology evidence="1">Multi-pass membrane protein</topology>
    </subcellularLocation>
</comment>
<dbReference type="CDD" id="cd16017">
    <property type="entry name" value="LptA"/>
    <property type="match status" value="1"/>
</dbReference>
<protein>
    <submittedName>
        <fullName evidence="9">Phosphoethanolamine transferase EptA</fullName>
        <ecNumber evidence="9">2.7.-.-</ecNumber>
    </submittedName>
</protein>
<dbReference type="GO" id="GO:0016776">
    <property type="term" value="F:phosphotransferase activity, phosphate group as acceptor"/>
    <property type="evidence" value="ECO:0007669"/>
    <property type="project" value="TreeGrafter"/>
</dbReference>
<dbReference type="AlphaFoldDB" id="A0A1D3UWN8"/>
<keyword evidence="6 7" id="KW-0472">Membrane</keyword>
<dbReference type="Gene3D" id="3.40.720.10">
    <property type="entry name" value="Alkaline Phosphatase, subunit A"/>
    <property type="match status" value="1"/>
</dbReference>
<feature type="domain" description="Sulfatase N-terminal" evidence="8">
    <location>
        <begin position="210"/>
        <end position="491"/>
    </location>
</feature>
<accession>A0A1D3UWN8</accession>
<organism evidence="9 10">
    <name type="scientific">Tannerella forsythia</name>
    <name type="common">Bacteroides forsythus</name>
    <dbReference type="NCBI Taxonomy" id="28112"/>
    <lineage>
        <taxon>Bacteria</taxon>
        <taxon>Pseudomonadati</taxon>
        <taxon>Bacteroidota</taxon>
        <taxon>Bacteroidia</taxon>
        <taxon>Bacteroidales</taxon>
        <taxon>Tannerellaceae</taxon>
        <taxon>Tannerella</taxon>
    </lineage>
</organism>
<evidence type="ECO:0000256" key="6">
    <source>
        <dbReference type="ARBA" id="ARBA00023136"/>
    </source>
</evidence>
<evidence type="ECO:0000313" key="10">
    <source>
        <dbReference type="Proteomes" id="UP000182057"/>
    </source>
</evidence>
<feature type="transmembrane region" description="Helical" evidence="7">
    <location>
        <begin position="114"/>
        <end position="135"/>
    </location>
</feature>
<feature type="transmembrane region" description="Helical" evidence="7">
    <location>
        <begin position="67"/>
        <end position="88"/>
    </location>
</feature>
<dbReference type="InterPro" id="IPR058130">
    <property type="entry name" value="PEA_transf_C"/>
</dbReference>
<evidence type="ECO:0000313" key="9">
    <source>
        <dbReference type="EMBL" id="SCQ24413.1"/>
    </source>
</evidence>
<keyword evidence="2" id="KW-1003">Cell membrane</keyword>
<dbReference type="OrthoDB" id="9786870at2"/>
<dbReference type="PANTHER" id="PTHR30443">
    <property type="entry name" value="INNER MEMBRANE PROTEIN"/>
    <property type="match status" value="1"/>
</dbReference>
<feature type="transmembrane region" description="Helical" evidence="7">
    <location>
        <begin position="142"/>
        <end position="163"/>
    </location>
</feature>